<feature type="region of interest" description="Disordered" evidence="6">
    <location>
        <begin position="280"/>
        <end position="320"/>
    </location>
</feature>
<accession>A0A382H1I2</accession>
<protein>
    <recommendedName>
        <fullName evidence="7">TauD/TfdA-like domain-containing protein</fullName>
    </recommendedName>
</protein>
<dbReference type="AlphaFoldDB" id="A0A382H1I2"/>
<keyword evidence="4" id="KW-0560">Oxidoreductase</keyword>
<dbReference type="InterPro" id="IPR042098">
    <property type="entry name" value="TauD-like_sf"/>
</dbReference>
<dbReference type="InterPro" id="IPR051178">
    <property type="entry name" value="TfdA_dioxygenase"/>
</dbReference>
<keyword evidence="2" id="KW-0479">Metal-binding</keyword>
<dbReference type="GO" id="GO:0046872">
    <property type="term" value="F:metal ion binding"/>
    <property type="evidence" value="ECO:0007669"/>
    <property type="project" value="UniProtKB-KW"/>
</dbReference>
<evidence type="ECO:0000313" key="8">
    <source>
        <dbReference type="EMBL" id="SVB80995.1"/>
    </source>
</evidence>
<keyword evidence="5" id="KW-0408">Iron</keyword>
<keyword evidence="3" id="KW-0223">Dioxygenase</keyword>
<dbReference type="SUPFAM" id="SSF51197">
    <property type="entry name" value="Clavaminate synthase-like"/>
    <property type="match status" value="1"/>
</dbReference>
<evidence type="ECO:0000256" key="6">
    <source>
        <dbReference type="SAM" id="MobiDB-lite"/>
    </source>
</evidence>
<gene>
    <name evidence="8" type="ORF">METZ01_LOCUS233849</name>
</gene>
<dbReference type="Gene3D" id="3.60.130.10">
    <property type="entry name" value="Clavaminate synthase-like"/>
    <property type="match status" value="1"/>
</dbReference>
<name>A0A382H1I2_9ZZZZ</name>
<reference evidence="8" key="1">
    <citation type="submission" date="2018-05" db="EMBL/GenBank/DDBJ databases">
        <authorList>
            <person name="Lanie J.A."/>
            <person name="Ng W.-L."/>
            <person name="Kazmierczak K.M."/>
            <person name="Andrzejewski T.M."/>
            <person name="Davidsen T.M."/>
            <person name="Wayne K.J."/>
            <person name="Tettelin H."/>
            <person name="Glass J.I."/>
            <person name="Rusch D."/>
            <person name="Podicherti R."/>
            <person name="Tsui H.-C.T."/>
            <person name="Winkler M.E."/>
        </authorList>
    </citation>
    <scope>NUCLEOTIDE SEQUENCE</scope>
</reference>
<dbReference type="EMBL" id="UINC01058571">
    <property type="protein sequence ID" value="SVB80995.1"/>
    <property type="molecule type" value="Genomic_DNA"/>
</dbReference>
<evidence type="ECO:0000256" key="1">
    <source>
        <dbReference type="ARBA" id="ARBA00005896"/>
    </source>
</evidence>
<organism evidence="8">
    <name type="scientific">marine metagenome</name>
    <dbReference type="NCBI Taxonomy" id="408172"/>
    <lineage>
        <taxon>unclassified sequences</taxon>
        <taxon>metagenomes</taxon>
        <taxon>ecological metagenomes</taxon>
    </lineage>
</organism>
<evidence type="ECO:0000259" key="7">
    <source>
        <dbReference type="Pfam" id="PF02668"/>
    </source>
</evidence>
<evidence type="ECO:0000256" key="3">
    <source>
        <dbReference type="ARBA" id="ARBA00022964"/>
    </source>
</evidence>
<evidence type="ECO:0000256" key="5">
    <source>
        <dbReference type="ARBA" id="ARBA00023004"/>
    </source>
</evidence>
<proteinExistence type="inferred from homology"/>
<feature type="domain" description="TauD/TfdA-like" evidence="7">
    <location>
        <begin position="5"/>
        <end position="270"/>
    </location>
</feature>
<dbReference type="Pfam" id="PF02668">
    <property type="entry name" value="TauD"/>
    <property type="match status" value="1"/>
</dbReference>
<comment type="similarity">
    <text evidence="1">Belongs to the TfdA dioxygenase family.</text>
</comment>
<dbReference type="PANTHER" id="PTHR43779:SF3">
    <property type="entry name" value="(3R)-3-[(CARBOXYMETHYL)AMINO]FATTY ACID OXYGENASE_DECARBOXYLASE"/>
    <property type="match status" value="1"/>
</dbReference>
<dbReference type="GO" id="GO:0051213">
    <property type="term" value="F:dioxygenase activity"/>
    <property type="evidence" value="ECO:0007669"/>
    <property type="project" value="UniProtKB-KW"/>
</dbReference>
<evidence type="ECO:0000256" key="2">
    <source>
        <dbReference type="ARBA" id="ARBA00022723"/>
    </source>
</evidence>
<dbReference type="PANTHER" id="PTHR43779">
    <property type="entry name" value="DIOXYGENASE RV0097-RELATED"/>
    <property type="match status" value="1"/>
</dbReference>
<sequence length="320" mass="35768">MQPIVTPLDTTLGAQITDIDIGNMDDATWKIVEDAFHKHAALVFPKQNIGAEAQVLFAQRFGNLETLNPDGKPTAVAISNKTDEGSALKPDDFRYKTLRGNEGWHTDSSYMPLAAKASILSAQVVPPEGGETEVADMRAAYDELSQEMKDRISGLEAYHSLYQSQAKIGYKVKTGATYGYHSKGAPRRPLVKVHPVTGRKSLFVGRHAYEIVGMERVEGQKLLDELVDFACRAPRTYSHKWEVGDVLMWDNRCVLHRAMPYDYKEIRVLRHTRIAGETDSELVPTGRDDLADDFVPSNSNKNDYFDARSPLGSPEDRERV</sequence>
<evidence type="ECO:0000256" key="4">
    <source>
        <dbReference type="ARBA" id="ARBA00023002"/>
    </source>
</evidence>
<dbReference type="InterPro" id="IPR003819">
    <property type="entry name" value="TauD/TfdA-like"/>
</dbReference>